<reference evidence="1" key="1">
    <citation type="journal article" date="2014" name="Front. Microbiol.">
        <title>High frequency of phylogenetically diverse reductive dehalogenase-homologous genes in deep subseafloor sedimentary metagenomes.</title>
        <authorList>
            <person name="Kawai M."/>
            <person name="Futagami T."/>
            <person name="Toyoda A."/>
            <person name="Takaki Y."/>
            <person name="Nishi S."/>
            <person name="Hori S."/>
            <person name="Arai W."/>
            <person name="Tsubouchi T."/>
            <person name="Morono Y."/>
            <person name="Uchiyama I."/>
            <person name="Ito T."/>
            <person name="Fujiyama A."/>
            <person name="Inagaki F."/>
            <person name="Takami H."/>
        </authorList>
    </citation>
    <scope>NUCLEOTIDE SEQUENCE</scope>
    <source>
        <strain evidence="1">Expedition CK06-06</strain>
    </source>
</reference>
<name>X0WHL1_9ZZZZ</name>
<dbReference type="InterPro" id="IPR036291">
    <property type="entry name" value="NAD(P)-bd_dom_sf"/>
</dbReference>
<comment type="caution">
    <text evidence="1">The sequence shown here is derived from an EMBL/GenBank/DDBJ whole genome shotgun (WGS) entry which is preliminary data.</text>
</comment>
<dbReference type="SUPFAM" id="SSF51735">
    <property type="entry name" value="NAD(P)-binding Rossmann-fold domains"/>
    <property type="match status" value="1"/>
</dbReference>
<proteinExistence type="predicted"/>
<dbReference type="Gene3D" id="3.40.50.720">
    <property type="entry name" value="NAD(P)-binding Rossmann-like Domain"/>
    <property type="match status" value="1"/>
</dbReference>
<dbReference type="EMBL" id="BARS01035808">
    <property type="protein sequence ID" value="GAG22702.1"/>
    <property type="molecule type" value="Genomic_DNA"/>
</dbReference>
<sequence length="96" mass="10732">MKVLILGSAGMLGHKLYQVLTPIFDVTGTIRGSYSDISNYDFFQQSRIVPNVDALEMSRLEKVIEEISPHVLINSIGIVKSLEKKKGVLLNIWLNS</sequence>
<evidence type="ECO:0008006" key="2">
    <source>
        <dbReference type="Google" id="ProtNLM"/>
    </source>
</evidence>
<accession>X0WHL1</accession>
<evidence type="ECO:0000313" key="1">
    <source>
        <dbReference type="EMBL" id="GAG22702.1"/>
    </source>
</evidence>
<organism evidence="1">
    <name type="scientific">marine sediment metagenome</name>
    <dbReference type="NCBI Taxonomy" id="412755"/>
    <lineage>
        <taxon>unclassified sequences</taxon>
        <taxon>metagenomes</taxon>
        <taxon>ecological metagenomes</taxon>
    </lineage>
</organism>
<feature type="non-terminal residue" evidence="1">
    <location>
        <position position="96"/>
    </location>
</feature>
<protein>
    <recommendedName>
        <fullName evidence="2">RmlD-like substrate binding domain-containing protein</fullName>
    </recommendedName>
</protein>
<gene>
    <name evidence="1" type="ORF">S01H1_55115</name>
</gene>
<dbReference type="AlphaFoldDB" id="X0WHL1"/>